<organism evidence="3 4">
    <name type="scientific">Paracoccus solventivorans</name>
    <dbReference type="NCBI Taxonomy" id="53463"/>
    <lineage>
        <taxon>Bacteria</taxon>
        <taxon>Pseudomonadati</taxon>
        <taxon>Pseudomonadota</taxon>
        <taxon>Alphaproteobacteria</taxon>
        <taxon>Rhodobacterales</taxon>
        <taxon>Paracoccaceae</taxon>
        <taxon>Paracoccus</taxon>
    </lineage>
</organism>
<dbReference type="Pfam" id="PF00581">
    <property type="entry name" value="Rhodanese"/>
    <property type="match status" value="1"/>
</dbReference>
<keyword evidence="4" id="KW-1185">Reference proteome</keyword>
<dbReference type="InterPro" id="IPR001763">
    <property type="entry name" value="Rhodanese-like_dom"/>
</dbReference>
<protein>
    <submittedName>
        <fullName evidence="3">PQQ-dependent catabolism-associated CXXCW motif protein</fullName>
    </submittedName>
</protein>
<evidence type="ECO:0000313" key="3">
    <source>
        <dbReference type="EMBL" id="SHM14670.1"/>
    </source>
</evidence>
<evidence type="ECO:0000313" key="4">
    <source>
        <dbReference type="Proteomes" id="UP000184444"/>
    </source>
</evidence>
<reference evidence="4" key="1">
    <citation type="submission" date="2016-11" db="EMBL/GenBank/DDBJ databases">
        <authorList>
            <person name="Varghese N."/>
            <person name="Submissions S."/>
        </authorList>
    </citation>
    <scope>NUCLEOTIDE SEQUENCE [LARGE SCALE GENOMIC DNA]</scope>
    <source>
        <strain evidence="4">DSM 6637</strain>
    </source>
</reference>
<dbReference type="NCBIfam" id="TIGR03865">
    <property type="entry name" value="PQQ_CXXCW"/>
    <property type="match status" value="1"/>
</dbReference>
<feature type="domain" description="Rhodanese" evidence="2">
    <location>
        <begin position="56"/>
        <end position="172"/>
    </location>
</feature>
<dbReference type="RefSeq" id="WP_073065084.1">
    <property type="nucleotide sequence ID" value="NZ_FRCK01000004.1"/>
</dbReference>
<dbReference type="EMBL" id="FRCK01000004">
    <property type="protein sequence ID" value="SHM14670.1"/>
    <property type="molecule type" value="Genomic_DNA"/>
</dbReference>
<dbReference type="InterPro" id="IPR036873">
    <property type="entry name" value="Rhodanese-like_dom_sf"/>
</dbReference>
<dbReference type="SUPFAM" id="SSF52821">
    <property type="entry name" value="Rhodanese/Cell cycle control phosphatase"/>
    <property type="match status" value="1"/>
</dbReference>
<feature type="signal peptide" evidence="1">
    <location>
        <begin position="1"/>
        <end position="19"/>
    </location>
</feature>
<proteinExistence type="predicted"/>
<feature type="chain" id="PRO_5012635977" evidence="1">
    <location>
        <begin position="20"/>
        <end position="182"/>
    </location>
</feature>
<dbReference type="AlphaFoldDB" id="A0A1M7GEH8"/>
<sequence>MIRRAATLALLLVAAPTHADAPAEPPGFRGAPYNAPVPDRLTGGSVLDAAATARWQAEGAVLIDVLPQIRRPEGLPAGTLWRVPGHETIPGAVWLPDTGYDWLAPPLESAFYAALDRLTGGDRSAPLVFFCKADCWMSWNAARRAILRGHSRVGWFPGGTDAWQQAGRPLQSTTPELNATAD</sequence>
<gene>
    <name evidence="3" type="ORF">SAMN05444389_10488</name>
</gene>
<dbReference type="InterPro" id="IPR022376">
    <property type="entry name" value="PQQ_CXXCW"/>
</dbReference>
<evidence type="ECO:0000256" key="1">
    <source>
        <dbReference type="SAM" id="SignalP"/>
    </source>
</evidence>
<dbReference type="PROSITE" id="PS50206">
    <property type="entry name" value="RHODANESE_3"/>
    <property type="match status" value="1"/>
</dbReference>
<dbReference type="Proteomes" id="UP000184444">
    <property type="component" value="Unassembled WGS sequence"/>
</dbReference>
<dbReference type="STRING" id="53463.SAMN05444389_10488"/>
<dbReference type="Gene3D" id="3.40.250.10">
    <property type="entry name" value="Rhodanese-like domain"/>
    <property type="match status" value="1"/>
</dbReference>
<dbReference type="SMART" id="SM00450">
    <property type="entry name" value="RHOD"/>
    <property type="match status" value="1"/>
</dbReference>
<dbReference type="CDD" id="cd00158">
    <property type="entry name" value="RHOD"/>
    <property type="match status" value="1"/>
</dbReference>
<keyword evidence="1" id="KW-0732">Signal</keyword>
<accession>A0A1M7GEH8</accession>
<dbReference type="OrthoDB" id="176845at2"/>
<evidence type="ECO:0000259" key="2">
    <source>
        <dbReference type="PROSITE" id="PS50206"/>
    </source>
</evidence>
<name>A0A1M7GEH8_9RHOB</name>